<evidence type="ECO:0000256" key="9">
    <source>
        <dbReference type="SAM" id="SignalP"/>
    </source>
</evidence>
<dbReference type="InterPro" id="IPR016047">
    <property type="entry name" value="M23ase_b-sheet_dom"/>
</dbReference>
<keyword evidence="12" id="KW-1185">Reference proteome</keyword>
<evidence type="ECO:0000256" key="8">
    <source>
        <dbReference type="SAM" id="MobiDB-lite"/>
    </source>
</evidence>
<keyword evidence="9" id="KW-0732">Signal</keyword>
<feature type="compositionally biased region" description="Low complexity" evidence="8">
    <location>
        <begin position="285"/>
        <end position="307"/>
    </location>
</feature>
<dbReference type="EMBL" id="JARHUD010000003">
    <property type="protein sequence ID" value="MDF2095471.1"/>
    <property type="molecule type" value="Genomic_DNA"/>
</dbReference>
<feature type="chain" id="PRO_5046782997" evidence="9">
    <location>
        <begin position="20"/>
        <end position="456"/>
    </location>
</feature>
<keyword evidence="3" id="KW-0479">Metal-binding</keyword>
<dbReference type="PANTHER" id="PTHR21666:SF288">
    <property type="entry name" value="CELL DIVISION PROTEIN YTFB"/>
    <property type="match status" value="1"/>
</dbReference>
<feature type="coiled-coil region" evidence="7">
    <location>
        <begin position="25"/>
        <end position="80"/>
    </location>
</feature>
<evidence type="ECO:0000256" key="5">
    <source>
        <dbReference type="ARBA" id="ARBA00022833"/>
    </source>
</evidence>
<dbReference type="RefSeq" id="WP_275820932.1">
    <property type="nucleotide sequence ID" value="NZ_JARHUD010000003.1"/>
</dbReference>
<dbReference type="PANTHER" id="PTHR21666">
    <property type="entry name" value="PEPTIDASE-RELATED"/>
    <property type="match status" value="1"/>
</dbReference>
<reference evidence="11 12" key="1">
    <citation type="submission" date="2023-03" db="EMBL/GenBank/DDBJ databases">
        <title>Fodinicurvata sp. CAU 1616 isolated from sea sendiment.</title>
        <authorList>
            <person name="Kim W."/>
        </authorList>
    </citation>
    <scope>NUCLEOTIDE SEQUENCE [LARGE SCALE GENOMIC DNA]</scope>
    <source>
        <strain evidence="11 12">CAU 1616</strain>
    </source>
</reference>
<feature type="signal peptide" evidence="9">
    <location>
        <begin position="1"/>
        <end position="19"/>
    </location>
</feature>
<name>A0ABT5YKW8_9PROT</name>
<dbReference type="InterPro" id="IPR050570">
    <property type="entry name" value="Cell_wall_metabolism_enzyme"/>
</dbReference>
<keyword evidence="5" id="KW-0862">Zinc</keyword>
<keyword evidence="7" id="KW-0175">Coiled coil</keyword>
<evidence type="ECO:0000256" key="4">
    <source>
        <dbReference type="ARBA" id="ARBA00022801"/>
    </source>
</evidence>
<evidence type="ECO:0000313" key="11">
    <source>
        <dbReference type="EMBL" id="MDF2095471.1"/>
    </source>
</evidence>
<feature type="region of interest" description="Disordered" evidence="8">
    <location>
        <begin position="240"/>
        <end position="322"/>
    </location>
</feature>
<dbReference type="Pfam" id="PF01551">
    <property type="entry name" value="Peptidase_M23"/>
    <property type="match status" value="1"/>
</dbReference>
<dbReference type="Gene3D" id="2.70.70.10">
    <property type="entry name" value="Glucose Permease (Domain IIA)"/>
    <property type="match status" value="1"/>
</dbReference>
<comment type="caution">
    <text evidence="11">The sequence shown here is derived from an EMBL/GenBank/DDBJ whole genome shotgun (WGS) entry which is preliminary data.</text>
</comment>
<evidence type="ECO:0000256" key="1">
    <source>
        <dbReference type="ARBA" id="ARBA00001947"/>
    </source>
</evidence>
<gene>
    <name evidence="11" type="ORF">P2G67_05740</name>
</gene>
<evidence type="ECO:0000256" key="3">
    <source>
        <dbReference type="ARBA" id="ARBA00022723"/>
    </source>
</evidence>
<evidence type="ECO:0000256" key="2">
    <source>
        <dbReference type="ARBA" id="ARBA00022670"/>
    </source>
</evidence>
<dbReference type="Proteomes" id="UP001215503">
    <property type="component" value="Unassembled WGS sequence"/>
</dbReference>
<feature type="compositionally biased region" description="Basic and acidic residues" evidence="8">
    <location>
        <begin position="240"/>
        <end position="254"/>
    </location>
</feature>
<keyword evidence="2" id="KW-0645">Protease</keyword>
<evidence type="ECO:0000256" key="7">
    <source>
        <dbReference type="SAM" id="Coils"/>
    </source>
</evidence>
<protein>
    <submittedName>
        <fullName evidence="11">Peptidoglycan DD-metalloendopeptidase family protein</fullName>
    </submittedName>
</protein>
<organism evidence="11 12">
    <name type="scientific">Aquibaculum arenosum</name>
    <dbReference type="NCBI Taxonomy" id="3032591"/>
    <lineage>
        <taxon>Bacteria</taxon>
        <taxon>Pseudomonadati</taxon>
        <taxon>Pseudomonadota</taxon>
        <taxon>Alphaproteobacteria</taxon>
        <taxon>Rhodospirillales</taxon>
        <taxon>Rhodovibrionaceae</taxon>
        <taxon>Aquibaculum</taxon>
    </lineage>
</organism>
<evidence type="ECO:0000259" key="10">
    <source>
        <dbReference type="Pfam" id="PF01551"/>
    </source>
</evidence>
<evidence type="ECO:0000256" key="6">
    <source>
        <dbReference type="ARBA" id="ARBA00023049"/>
    </source>
</evidence>
<dbReference type="SUPFAM" id="SSF51261">
    <property type="entry name" value="Duplicated hybrid motif"/>
    <property type="match status" value="1"/>
</dbReference>
<comment type="cofactor">
    <cofactor evidence="1">
        <name>Zn(2+)</name>
        <dbReference type="ChEBI" id="CHEBI:29105"/>
    </cofactor>
</comment>
<feature type="domain" description="M23ase beta-sheet core" evidence="10">
    <location>
        <begin position="351"/>
        <end position="443"/>
    </location>
</feature>
<keyword evidence="6" id="KW-0482">Metalloprotease</keyword>
<proteinExistence type="predicted"/>
<keyword evidence="4" id="KW-0378">Hydrolase</keyword>
<accession>A0ABT5YKW8</accession>
<dbReference type="InterPro" id="IPR011055">
    <property type="entry name" value="Dup_hybrid_motif"/>
</dbReference>
<evidence type="ECO:0000313" key="12">
    <source>
        <dbReference type="Proteomes" id="UP001215503"/>
    </source>
</evidence>
<dbReference type="CDD" id="cd12797">
    <property type="entry name" value="M23_peptidase"/>
    <property type="match status" value="1"/>
</dbReference>
<sequence length="456" mass="49389">MLFRVVLLIGLALAPPVLAADAQDEGAARAQLERLEQQLEADRQEAEALTAAAEALRAEIESLRSESRALAESIQALEADTTLGELGSAVHRVAELRSREALEVEQARLVGSLAALQRLGRLPPEAALGAPGDPLDALRAARLLGGAVPTLERRAKRFAELHSRYARARAQALAERERLQEQAARLEQERAELARVTERRQAVLGETSEARSQAEAALEARLAEADDLRQLLEALEAEAERERQQREAEARRAAEAAARAQALREEAAREAERARQDASRRAEAEAAAAAAAAAQADARAQQEAAAPLREERPAEARSFPEQSSAILQMPAQGRIALRFGEEDRARGGSRTEGLVIEARPGAQVVAPFDGRIAYAGRFRRYGLILIIEHDGRYHSLLAGLGRLAATKGQWVLAGEPVGSMAEDGERESELYLELRRGGQPVDPLPWLALSSDKARG</sequence>
<feature type="compositionally biased region" description="Basic and acidic residues" evidence="8">
    <location>
        <begin position="262"/>
        <end position="284"/>
    </location>
</feature>